<sequence>MQRSGITLEVHMITTPGRLTCILTTDRRLYQTHPNKTCWPQILPSIWEPLQGLPTSSRVVCHVYRCSTEQWRRLISTALRNASCPRIRFQENTPVCPNCQKLCWCGKKMLQQMGQMTSASSV</sequence>
<accession>A0AAD9KD01</accession>
<evidence type="ECO:0000313" key="1">
    <source>
        <dbReference type="EMBL" id="KAK2168435.1"/>
    </source>
</evidence>
<evidence type="ECO:0000313" key="2">
    <source>
        <dbReference type="Proteomes" id="UP001209878"/>
    </source>
</evidence>
<name>A0AAD9KD01_RIDPI</name>
<organism evidence="1 2">
    <name type="scientific">Ridgeia piscesae</name>
    <name type="common">Tubeworm</name>
    <dbReference type="NCBI Taxonomy" id="27915"/>
    <lineage>
        <taxon>Eukaryota</taxon>
        <taxon>Metazoa</taxon>
        <taxon>Spiralia</taxon>
        <taxon>Lophotrochozoa</taxon>
        <taxon>Annelida</taxon>
        <taxon>Polychaeta</taxon>
        <taxon>Sedentaria</taxon>
        <taxon>Canalipalpata</taxon>
        <taxon>Sabellida</taxon>
        <taxon>Siboglinidae</taxon>
        <taxon>Ridgeia</taxon>
    </lineage>
</organism>
<proteinExistence type="predicted"/>
<keyword evidence="2" id="KW-1185">Reference proteome</keyword>
<dbReference type="AlphaFoldDB" id="A0AAD9KD01"/>
<dbReference type="EMBL" id="JAODUO010001231">
    <property type="protein sequence ID" value="KAK2168435.1"/>
    <property type="molecule type" value="Genomic_DNA"/>
</dbReference>
<comment type="caution">
    <text evidence="1">The sequence shown here is derived from an EMBL/GenBank/DDBJ whole genome shotgun (WGS) entry which is preliminary data.</text>
</comment>
<reference evidence="1" key="1">
    <citation type="journal article" date="2023" name="Mol. Biol. Evol.">
        <title>Third-Generation Sequencing Reveals the Adaptive Role of the Epigenome in Three Deep-Sea Polychaetes.</title>
        <authorList>
            <person name="Perez M."/>
            <person name="Aroh O."/>
            <person name="Sun Y."/>
            <person name="Lan Y."/>
            <person name="Juniper S.K."/>
            <person name="Young C.R."/>
            <person name="Angers B."/>
            <person name="Qian P.Y."/>
        </authorList>
    </citation>
    <scope>NUCLEOTIDE SEQUENCE</scope>
    <source>
        <strain evidence="1">R07B-5</strain>
    </source>
</reference>
<gene>
    <name evidence="1" type="ORF">NP493_1225g02056</name>
</gene>
<dbReference type="Proteomes" id="UP001209878">
    <property type="component" value="Unassembled WGS sequence"/>
</dbReference>
<protein>
    <submittedName>
        <fullName evidence="1">Uncharacterized protein</fullName>
    </submittedName>
</protein>